<dbReference type="Proteomes" id="UP000639004">
    <property type="component" value="Unassembled WGS sequence"/>
</dbReference>
<gene>
    <name evidence="2" type="ORF">JEQ07_26105</name>
</gene>
<dbReference type="InterPro" id="IPR007535">
    <property type="entry name" value="Catechol_dOase_N"/>
</dbReference>
<dbReference type="InterPro" id="IPR015889">
    <property type="entry name" value="Intradiol_dOase_core"/>
</dbReference>
<sequence>MSISFDQHQEVIKLLAISSGLTTEGGDPRFKKIMHQLLGDICRLIDQYDITPEEFWQAVNYLHTLGGRQEAALLAAGLGLERYLDLR</sequence>
<name>A0ABS0TZQ4_SERPR</name>
<organism evidence="2 3">
    <name type="scientific">Serratia proteamaculans</name>
    <dbReference type="NCBI Taxonomy" id="28151"/>
    <lineage>
        <taxon>Bacteria</taxon>
        <taxon>Pseudomonadati</taxon>
        <taxon>Pseudomonadota</taxon>
        <taxon>Gammaproteobacteria</taxon>
        <taxon>Enterobacterales</taxon>
        <taxon>Yersiniaceae</taxon>
        <taxon>Serratia</taxon>
    </lineage>
</organism>
<dbReference type="Gene3D" id="2.60.130.10">
    <property type="entry name" value="Aromatic compound dioxygenase"/>
    <property type="match status" value="1"/>
</dbReference>
<keyword evidence="3" id="KW-1185">Reference proteome</keyword>
<accession>A0ABS0TZQ4</accession>
<comment type="caution">
    <text evidence="2">The sequence shown here is derived from an EMBL/GenBank/DDBJ whole genome shotgun (WGS) entry which is preliminary data.</text>
</comment>
<evidence type="ECO:0000259" key="1">
    <source>
        <dbReference type="Pfam" id="PF04444"/>
    </source>
</evidence>
<reference evidence="2 3" key="1">
    <citation type="submission" date="2020-12" db="EMBL/GenBank/DDBJ databases">
        <title>Enhanced detection system for hospital associated transmission using whole genome sequencing surveillance.</title>
        <authorList>
            <person name="Harrison L.H."/>
            <person name="Van Tyne D."/>
            <person name="Marsh J.W."/>
            <person name="Griffith M.P."/>
            <person name="Snyder D.J."/>
            <person name="Cooper V.S."/>
            <person name="Mustapha M."/>
        </authorList>
    </citation>
    <scope>NUCLEOTIDE SEQUENCE [LARGE SCALE GENOMIC DNA]</scope>
    <source>
        <strain evidence="2 3">SER00238</strain>
    </source>
</reference>
<dbReference type="Pfam" id="PF04444">
    <property type="entry name" value="Dioxygenase_N"/>
    <property type="match status" value="1"/>
</dbReference>
<dbReference type="EMBL" id="JAEHSL010000121">
    <property type="protein sequence ID" value="MBI6183840.1"/>
    <property type="molecule type" value="Genomic_DNA"/>
</dbReference>
<dbReference type="SUPFAM" id="SSF49482">
    <property type="entry name" value="Aromatic compound dioxygenase"/>
    <property type="match status" value="1"/>
</dbReference>
<evidence type="ECO:0000313" key="2">
    <source>
        <dbReference type="EMBL" id="MBI6183840.1"/>
    </source>
</evidence>
<evidence type="ECO:0000313" key="3">
    <source>
        <dbReference type="Proteomes" id="UP000639004"/>
    </source>
</evidence>
<proteinExistence type="predicted"/>
<feature type="non-terminal residue" evidence="2">
    <location>
        <position position="87"/>
    </location>
</feature>
<protein>
    <submittedName>
        <fullName evidence="2">Catechol 1,2-dioxygenase</fullName>
    </submittedName>
</protein>
<feature type="domain" description="Catechol dioxygenase N-terminal" evidence="1">
    <location>
        <begin position="27"/>
        <end position="86"/>
    </location>
</feature>
<dbReference type="RefSeq" id="WP_269814080.1">
    <property type="nucleotide sequence ID" value="NZ_JAEHSL010000121.1"/>
</dbReference>